<dbReference type="Gene3D" id="2.60.40.10">
    <property type="entry name" value="Immunoglobulins"/>
    <property type="match status" value="25"/>
</dbReference>
<evidence type="ECO:0000256" key="3">
    <source>
        <dbReference type="ARBA" id="ARBA00022490"/>
    </source>
</evidence>
<comment type="subcellular location">
    <subcellularLocation>
        <location evidence="1">Cell projection</location>
        <location evidence="1">Cilium</location>
    </subcellularLocation>
    <subcellularLocation>
        <location evidence="2">Cytoplasm</location>
    </subcellularLocation>
</comment>
<evidence type="ECO:0000256" key="6">
    <source>
        <dbReference type="SAM" id="MobiDB-lite"/>
    </source>
</evidence>
<feature type="domain" description="HYDIN/VesB/CFA65-like Ig-like" evidence="7">
    <location>
        <begin position="3652"/>
        <end position="3754"/>
    </location>
</feature>
<sequence>MRRNEVGGGARHQPRSTNHTRLDPRAKAATAGMAPPKLGAKAQVFTKCAAASTISYVGTIPAPAKAAEPAQARMREVLPSEWMAARNLSTAECLAQASHSSFTPRIIELIDDAEAATKPCQVPMDKPLFQPFPSTIKLQSYKPFQTYDVVINFRNNDKIPRRMKIAPIDNPFFSITGDKCDNLQSGKIAPGMDVSYVLHFTPEEDIDYKYNLVCSTERETFLVPIEAMGARAVLDFPDKIELMDCPVKHDSVHTMFVRNIGNKRGDFKLSVDRPWKFVPASGSLEPGQAMQIEAIYHPTSAGYLQDCCRVQFDTGERLYFWLEARASNVHIRLEKPSLKLDNTFIGLASMKTIKLINRSDLMAKFEWKRFARVQEEKSFRLRRGAELTAKEEKEMEVVRETATDDGSKEVLDFALLAQRYKNELRQMEQDSLLFDDRVFRIEPSQGTIWPNSEIEISVFFEPTTAGVHTSMAYCNVAGRDMRLPLQLKGEGTGPKARFSYDMLDIEEIFIDTQHKYEVVLENRGDIPVTYSLNRPRSLFGPKFKFIPERGTLAVGEQQIIHISFHPDALGQFSEEFVWHLDGAPDPLVFGLKGHVVGPCFHFTVPDVNFEKVSYGFQSVRHINLVNMSQISMSYRLRIPSTDNGMQDEFTVTPAEGTIGSAGTQPLTLKFDPKSVQTYNSSIIVDIDSVGTDLFRLPIYAESVVPAIKLQTSLLAYGDCYLNYLYDRHVVLENTTDFPARYTLQAQEESARAVFQYTSTNREGVLEPHSEVHINVQVQIKRLGEIEFPIFLVISGNEDSPLMMDISANGIGPSVLVSATELDWGKIPVLKQVPLTLLLKNDSPIPAQFECNSVNDPSVFSVEPRSGKIPPNEKAVLTVTAQLDDSLKFTDIVKIATQSGGVHEVNLTAKGSGTTIMFDEALTHVNFQHVFSSRECTRTFTLTNKGRRAQTLMWSLDDKKGSKDTATYVPVFEVIPARFTLKPGTSQEITIRGFSTKAMEVTETLICQGFIGPDPTRRPVLTTAVSANFVTPLMKMNPSSLKFYAAHERDGDFVQLTEKLQLTNTTTLPLHVSFKCPSAYTVKPKVFEEPLEPGETATVEVLYDSSSHKDRISKKEHAKLVISYADHPQKDVVEIYSEVTFPNLGRQTSLIDYGCIAISGERKETFAITNTSTLPVIFNWTFEEFSHVLGSGPAGGGELVLLGQVFDILPMRGTVYPGETENVVATFMGHAAGKFSLVAICDVSGGPKYEVTLRGDVSLIEYALDRTVVDLGTQLYQEVVEQDVILSNTGRVDFDYELKLLADSSLQPKMTISPSKGTIPPRGRQRLTVRCCIAAPQVIDDNFFIQIANFDPVMIRVTGRGTMPRIQLNLPRVTDERYEAHHSEIKSAVVKKTKSAGPTTASTADGKAIDSEAEESAEKRLLHEKMQELLTRLNEEALARLPPQPKGKFIGSPFLFHRTQQAKGSDKKGPLAINESSQVRLSTYLCEFGNVIRNTSKRVVVKIKNIVNHPVHFTLDKTPLIGSGFTVEPDKVRSLPSQETVDLTITFQARNNNVRTEPLEIDLPVKLVGGPTIGIRLRASITVPDMTLSTDGIDFGEVLCGARKTVTIRSQNPNSTACEWSIITGPPAASASKKTTDKKKNHYHKLKEFEFFPSSGTLAPNEKCLMEISFTPSDDKIYDETVSIKINMNSNHVILRVRGRGIQPRIEFEPEQLTLGPVLPAFEGVARRFIAHNPTDYPVEMYSVEFDKQYLEEEAVLRRLDGYTNGVTYIPTRELGAGLPESVIEAAAQKMKLEKIGRDSAPADGPALGVGDLLDPSVPVVPVPSTLYEQPVPTAAEEQAISIILHGPPYSGRRSQARRISKTYSFAYIHIDEAIDAHAKSEQHGAHPDNGLIKILEPGQTHGTAMGVANRGLQSQGQNQADPEESHGHTSTGHAHQDNEQSGHGEYHDAFDSQTSLPEETLIEILKTRTQMEDCVRGIVVDGLESKYGNTTVILRALLRALPEKGRRPLFFNLTADALHIRDREANSQRLRVEKDADLVPVQEVTEQEYDAMSEIEKDKYDKMISKHRRLLKEQLNRKKQERRLWEEELAVRLNERKAEEERTRAKKKGRPQLNTRLPTSEKIEKSAPSPMIRSDMNRLRGSSVSVAPAEILKTGAMSPKLVKRHALDRPEKGSDRARSEAGELMDRERVDDLSSRFTLAAEGGELFQNESTYRRVDNYSSTLEGIVALLREGDKTPANRMQGGAPPADKKAPKGSKINAATADAGSLSVGGTSEVENHVPEEGSNRYLIEINANLDEETVFRAMAEHIPPVKLTEDGGDVNDGIPAPYIEQMIQYPAERPEPPPQLKNFSLSTPVLVHEADDELPTGEGSVPGTAATSAAAGISGVAPTKNESPRRSRIVTKPEDPKGVVEVDDEAERDDTKRSRWIIQPHERKELVVRFASQEVGRFDQTLNFELVGARGRYAVQCVGHCQYTAIVADPKKVFSKCRRTKDDKIIVHGEFIISTGTFDFGPLLNSKPREKYQEKFPENRAQLNIINAGQQEAKITFSLRTDVKGDVYFFEPPAMDLAAGQSDVLSVWAYPKAANHYEDTIVVCVKDNPEPVCWKLSCIGVKPEVEVDKKAISFDKLLLGKTERRELKLKNNNLLPVAWKLAGADLLGDEFQINVVEGILDPAQECVVTADFKANKPAVIKKAIKLEVSDVDKIGGVVQEVPILVTAEAYDIAVDLHFPKGYEGLDFGVIKVYEEGKQICTLRNKGKYEVGYRFVFDTKEQSELFTVSPQQGVIQPSEKPYQVQLVFKSSRELTIKDSIACKCQFFEPATTEVTAVIPVKLSARAVFSKFSILPVRDLNFGALVHGTKATRQFIIENLGEFDFRYSIYKLVAAVMETKAVGKTRANSRASRAGGRTSPPPASKVVNKREIPTKQGDTLNFGAFTVSPTSGFVAAGQKQPIVVEFHSDTPGSFDEIAAVDITDRSLSENPDALEYRLIGESCIPGINTSDFTSIFEEHAVCKRLELFSARTNYYAEDDRVFTFGPYLAGQQAQARFKLTNPSKVSCEVTVSTKPRSKTRGDAVDFAFDSEPKKLSIPSHESRYVTVTFHPTLLQTYAGIFEAVVDNVSEGKSKMLSFELRGEGTLPRIIVERPVMKSSQGIPLLQFRRLMIGATQTLPLVLRNDGIIPAKIKLDWITKDSGDIDCPAVNVTHTFRPQESRTFDIRFFAGSVRKQDAELRVRIIDNAFEDTSVLISGEGYVDDLSFEGLPGDSETEMQLGDCFVNESKLVPFAIKNHCNDFLSIRFEEAQGFSFIPANFHIRPKSTKDITASFLAQTPTEHTGVPIAVKVAKIRYTSQPPDADWDSNMKTIRWVTTDPTQMGAPRKIIDQCPEPTHEVIGTPSADRSLLMKAFADYSTFECDVTDVKFRETLMYQSRVYSMNLRNTGKVRLRYGFGFLEGDEPIHAESEDCPFSISPQSGSIEPGDSANIMLKFTPRDVGHFMVRLVAAVANLPANHKPLDIRVQGTSLRPFCHFEIDDSEYLARRSTEQGIITGVPGALDSTTRVIELSSCGVKIKNTKRFYLMNPTAISYSFEWTYECGDNRTFKCLTPKGTVMSDKKFEMIFEFTPETVDTKEALWKFRVIGHPVSIPFLLVGQASEPNIFMDRPSLNFKSVLVGRSVKEMIKLVNVEAIPFNFTFSETSFEMNHQGQPVLQFHPTSGMVGPNAEFPIEISFCPSAEKMFNFNLLCNVRKKPSPLTINVKGEGYEIHDTLQNELADGSLVEFLPGSGASNTVDFGVVQLNEKRLRRIAIVNSGRFNLDYMWKIVGGKKGTLLAVHPDSGTVKKGEKMFCEVSFLPTQVTDLKDVRAACQILNGSVYHIALHGTGVKPLLRLSKRIHDFGTQFIFRPGMMAASTVLEVTNDDVIDINLEMLPFESMAFIVKRSVSSLSPGETATIEIAFQPREGVAYGEIIKLEINGLSTVDFTVKGQGTDYRVEPLHPEQRTIHFGAASIGHVVQKSIKIINRSAIPAAFTFGPASALESFIAHSVELSPVGVTVLRPKGILNVDLTFRPQNRIPAFAEELFLEAPGYSRPLAQITGACQGIEVKLENDTLPFGAVVIKSSATRRIQLQNCGDIGTTFRWDSAKFAPDFAISPSEGYISPGMEISLEITFHPIEFSADIRYENLHCRVDGIPPLSLTLSGMCVPPPIQNEILKFSAAVRQSDTKTIPVTNKTSTHWHVRPTIDNDFWNGHEVLDIEPGQTKGYDVTFTPLEMIGVGDGGRHEGSVFFPLPDGTGMLYKLYGTADKPLPAGNITRDVPSKTQYTEVLPVVNWLKRPQRLKVTWELAKPDPSVVLKGHEFLDLPALLSKDYKLSFYAYKEGVTTLKVIFKNETTQEFAFYNITFRSTSAGVMATHELMTTVRQSITKEIAVTNPLPVPVTFTIACNSADITIPHTLSVQPRSEVMLPIDFLPVQARETVARLTLQSGELGVYQYDLKLVSNPAGPEHNLQFKVPLGTNQTQTFRFISFAKVKTEYVCKLDSADFSVEKTVMAPAATNSGIEVAVDVTYEPSRLGDTRTQLIVSSATGGDYVCPLSGHCTMPKPQGPISVKAGTPSIVPFRNVFNSSAAFTFSVDNPCFSVKAGETIGAKKSTQISLSYKPFSASADKDDSVGGTRRERGEKRDKSDGGPIARDTGSAHAKVPAGTAAKLGKLSVYNAESGVTWMYYLRCV</sequence>
<gene>
    <name evidence="9" type="ORF">PhCBS80983_g05802</name>
</gene>
<dbReference type="Proteomes" id="UP000318582">
    <property type="component" value="Unassembled WGS sequence"/>
</dbReference>
<dbReference type="InterPro" id="IPR027417">
    <property type="entry name" value="P-loop_NTPase"/>
</dbReference>
<feature type="region of interest" description="Disordered" evidence="6">
    <location>
        <begin position="1913"/>
        <end position="1950"/>
    </location>
</feature>
<feature type="region of interest" description="Disordered" evidence="6">
    <location>
        <begin position="2263"/>
        <end position="2282"/>
    </location>
</feature>
<feature type="region of interest" description="Disordered" evidence="6">
    <location>
        <begin position="1388"/>
        <end position="1409"/>
    </location>
</feature>
<feature type="compositionally biased region" description="Low complexity" evidence="6">
    <location>
        <begin position="2894"/>
        <end position="2907"/>
    </location>
</feature>
<evidence type="ECO:0000313" key="9">
    <source>
        <dbReference type="EMBL" id="TPX54724.1"/>
    </source>
</evidence>
<keyword evidence="10" id="KW-1185">Reference proteome</keyword>
<name>A0A507DSK7_9FUNG</name>
<feature type="compositionally biased region" description="Low complexity" evidence="6">
    <location>
        <begin position="2370"/>
        <end position="2388"/>
    </location>
</feature>
<feature type="compositionally biased region" description="Gly residues" evidence="6">
    <location>
        <begin position="1"/>
        <end position="10"/>
    </location>
</feature>
<feature type="domain" description="HYDIN/VesB/CFA65-like Ig-like" evidence="7">
    <location>
        <begin position="2735"/>
        <end position="2816"/>
    </location>
</feature>
<dbReference type="STRING" id="109895.A0A507DSK7"/>
<dbReference type="PANTHER" id="PTHR23053">
    <property type="entry name" value="DLEC1 DELETED IN LUNG AND ESOPHAGEAL CANCER 1"/>
    <property type="match status" value="1"/>
</dbReference>
<evidence type="ECO:0000313" key="10">
    <source>
        <dbReference type="Proteomes" id="UP000318582"/>
    </source>
</evidence>
<dbReference type="Gene3D" id="3.40.50.300">
    <property type="entry name" value="P-loop containing nucleotide triphosphate hydrolases"/>
    <property type="match status" value="1"/>
</dbReference>
<feature type="domain" description="HYDIN/VesB/CFA65-like Ig-like" evidence="7">
    <location>
        <begin position="494"/>
        <end position="593"/>
    </location>
</feature>
<comment type="caution">
    <text evidence="9">The sequence shown here is derived from an EMBL/GenBank/DDBJ whole genome shotgun (WGS) entry which is preliminary data.</text>
</comment>
<feature type="domain" description="HYDIN/VesB/CFA65-like Ig-like" evidence="7">
    <location>
        <begin position="232"/>
        <end position="318"/>
    </location>
</feature>
<evidence type="ECO:0000256" key="4">
    <source>
        <dbReference type="ARBA" id="ARBA00023069"/>
    </source>
</evidence>
<feature type="region of interest" description="Disordered" evidence="6">
    <location>
        <begin position="2894"/>
        <end position="2915"/>
    </location>
</feature>
<feature type="region of interest" description="Disordered" evidence="6">
    <location>
        <begin position="2167"/>
        <end position="2187"/>
    </location>
</feature>
<feature type="domain" description="HYDIN/VesB/CFA65-like Ig-like" evidence="7">
    <location>
        <begin position="598"/>
        <end position="699"/>
    </location>
</feature>
<feature type="region of interest" description="Disordered" evidence="6">
    <location>
        <begin position="2235"/>
        <end position="2256"/>
    </location>
</feature>
<organism evidence="9 10">
    <name type="scientific">Powellomyces hirtus</name>
    <dbReference type="NCBI Taxonomy" id="109895"/>
    <lineage>
        <taxon>Eukaryota</taxon>
        <taxon>Fungi</taxon>
        <taxon>Fungi incertae sedis</taxon>
        <taxon>Chytridiomycota</taxon>
        <taxon>Chytridiomycota incertae sedis</taxon>
        <taxon>Chytridiomycetes</taxon>
        <taxon>Spizellomycetales</taxon>
        <taxon>Powellomycetaceae</taxon>
        <taxon>Powellomyces</taxon>
    </lineage>
</organism>
<keyword evidence="4" id="KW-0969">Cilium</keyword>
<dbReference type="InterPro" id="IPR013783">
    <property type="entry name" value="Ig-like_fold"/>
</dbReference>
<dbReference type="Pfam" id="PF23277">
    <property type="entry name" value="Ig_Dlec1_1"/>
    <property type="match status" value="1"/>
</dbReference>
<evidence type="ECO:0000256" key="1">
    <source>
        <dbReference type="ARBA" id="ARBA00004138"/>
    </source>
</evidence>
<proteinExistence type="predicted"/>
<evidence type="ECO:0000256" key="5">
    <source>
        <dbReference type="ARBA" id="ARBA00023273"/>
    </source>
</evidence>
<evidence type="ECO:0000259" key="7">
    <source>
        <dbReference type="Pfam" id="PF22544"/>
    </source>
</evidence>
<dbReference type="InterPro" id="IPR059041">
    <property type="entry name" value="Ig_DLEC1_1"/>
</dbReference>
<feature type="compositionally biased region" description="Basic and acidic residues" evidence="6">
    <location>
        <begin position="1934"/>
        <end position="1950"/>
    </location>
</feature>
<dbReference type="GO" id="GO:0005930">
    <property type="term" value="C:axoneme"/>
    <property type="evidence" value="ECO:0007669"/>
    <property type="project" value="TreeGrafter"/>
</dbReference>
<protein>
    <recommendedName>
        <fullName evidence="11">MSP domain-containing protein</fullName>
    </recommendedName>
</protein>
<dbReference type="PANTHER" id="PTHR23053:SF0">
    <property type="entry name" value="HYDROCEPHALUS-INDUCING PROTEIN HOMOLOG"/>
    <property type="match status" value="1"/>
</dbReference>
<feature type="domain" description="HYDIN/VesB/CFA65-like Ig-like" evidence="7">
    <location>
        <begin position="4097"/>
        <end position="4184"/>
    </location>
</feature>
<feature type="compositionally biased region" description="Basic and acidic residues" evidence="6">
    <location>
        <begin position="2402"/>
        <end position="2411"/>
    </location>
</feature>
<dbReference type="InterPro" id="IPR053879">
    <property type="entry name" value="HYDIN_VesB_CFA65-like_Ig"/>
</dbReference>
<feature type="region of interest" description="Disordered" evidence="6">
    <location>
        <begin position="2363"/>
        <end position="2421"/>
    </location>
</feature>
<dbReference type="InterPro" id="IPR033305">
    <property type="entry name" value="Hydin-like"/>
</dbReference>
<accession>A0A507DSK7</accession>
<feature type="region of interest" description="Disordered" evidence="6">
    <location>
        <begin position="4653"/>
        <end position="4689"/>
    </location>
</feature>
<evidence type="ECO:0000259" key="8">
    <source>
        <dbReference type="Pfam" id="PF23277"/>
    </source>
</evidence>
<dbReference type="EMBL" id="QEAQ01000143">
    <property type="protein sequence ID" value="TPX54724.1"/>
    <property type="molecule type" value="Genomic_DNA"/>
</dbReference>
<dbReference type="GO" id="GO:1904158">
    <property type="term" value="P:axonemal central apparatus assembly"/>
    <property type="evidence" value="ECO:0007669"/>
    <property type="project" value="TreeGrafter"/>
</dbReference>
<feature type="compositionally biased region" description="Basic and acidic residues" evidence="6">
    <location>
        <begin position="4655"/>
        <end position="4676"/>
    </location>
</feature>
<evidence type="ECO:0008006" key="11">
    <source>
        <dbReference type="Google" id="ProtNLM"/>
    </source>
</evidence>
<feature type="region of interest" description="Disordered" evidence="6">
    <location>
        <begin position="1"/>
        <end position="34"/>
    </location>
</feature>
<keyword evidence="3" id="KW-0963">Cytoplasm</keyword>
<feature type="domain" description="Deleted in lung and esophageal cancer protein 1 Ig-like" evidence="8">
    <location>
        <begin position="129"/>
        <end position="218"/>
    </location>
</feature>
<keyword evidence="5" id="KW-0966">Cell projection</keyword>
<evidence type="ECO:0000256" key="2">
    <source>
        <dbReference type="ARBA" id="ARBA00004496"/>
    </source>
</evidence>
<reference evidence="9 10" key="1">
    <citation type="journal article" date="2019" name="Sci. Rep.">
        <title>Comparative genomics of chytrid fungi reveal insights into the obligate biotrophic and pathogenic lifestyle of Synchytrium endobioticum.</title>
        <authorList>
            <person name="van de Vossenberg B.T.L.H."/>
            <person name="Warris S."/>
            <person name="Nguyen H.D.T."/>
            <person name="van Gent-Pelzer M.P.E."/>
            <person name="Joly D.L."/>
            <person name="van de Geest H.C."/>
            <person name="Bonants P.J.M."/>
            <person name="Smith D.S."/>
            <person name="Levesque C.A."/>
            <person name="van der Lee T.A.J."/>
        </authorList>
    </citation>
    <scope>NUCLEOTIDE SEQUENCE [LARGE SCALE GENOMIC DNA]</scope>
    <source>
        <strain evidence="9 10">CBS 809.83</strain>
    </source>
</reference>
<dbReference type="Pfam" id="PF22544">
    <property type="entry name" value="HYDIN_VesB_CFA65-like_Ig"/>
    <property type="match status" value="6"/>
</dbReference>
<feature type="region of interest" description="Disordered" evidence="6">
    <location>
        <begin position="2095"/>
        <end position="2114"/>
    </location>
</feature>
<dbReference type="GO" id="GO:0003341">
    <property type="term" value="P:cilium movement"/>
    <property type="evidence" value="ECO:0007669"/>
    <property type="project" value="TreeGrafter"/>
</dbReference>